<reference evidence="2 3" key="2">
    <citation type="journal article" date="2010" name="Nucleic Acids Res.">
        <title>BeetleBase in 2010: revisions to provide comprehensive genomic information for Tribolium castaneum.</title>
        <authorList>
            <person name="Kim H.S."/>
            <person name="Murphy T."/>
            <person name="Xia J."/>
            <person name="Caragea D."/>
            <person name="Park Y."/>
            <person name="Beeman R.W."/>
            <person name="Lorenzen M.D."/>
            <person name="Butcher S."/>
            <person name="Manak J.R."/>
            <person name="Brown S.J."/>
        </authorList>
    </citation>
    <scope>GENOME REANNOTATION</scope>
    <source>
        <strain evidence="2 3">Georgia GA2</strain>
    </source>
</reference>
<evidence type="ECO:0000313" key="3">
    <source>
        <dbReference type="Proteomes" id="UP000007266"/>
    </source>
</evidence>
<name>D6W8V1_TRICA</name>
<dbReference type="HOGENOM" id="CLU_1654412_0_0_1"/>
<dbReference type="EMBL" id="KQ971312">
    <property type="protein sequence ID" value="EEZ98253.1"/>
    <property type="molecule type" value="Genomic_DNA"/>
</dbReference>
<dbReference type="AlphaFoldDB" id="D6W8V1"/>
<dbReference type="Proteomes" id="UP000007266">
    <property type="component" value="Linkage group 2"/>
</dbReference>
<evidence type="ECO:0000313" key="2">
    <source>
        <dbReference type="EMBL" id="EEZ98253.1"/>
    </source>
</evidence>
<gene>
    <name evidence="2" type="primary">GLEAN_00695</name>
    <name evidence="2" type="ORF">TcasGA2_TC000695</name>
</gene>
<keyword evidence="3" id="KW-1185">Reference proteome</keyword>
<reference evidence="2 3" key="1">
    <citation type="journal article" date="2008" name="Nature">
        <title>The genome of the model beetle and pest Tribolium castaneum.</title>
        <authorList>
            <consortium name="Tribolium Genome Sequencing Consortium"/>
            <person name="Richards S."/>
            <person name="Gibbs R.A."/>
            <person name="Weinstock G.M."/>
            <person name="Brown S.J."/>
            <person name="Denell R."/>
            <person name="Beeman R.W."/>
            <person name="Gibbs R."/>
            <person name="Beeman R.W."/>
            <person name="Brown S.J."/>
            <person name="Bucher G."/>
            <person name="Friedrich M."/>
            <person name="Grimmelikhuijzen C.J."/>
            <person name="Klingler M."/>
            <person name="Lorenzen M."/>
            <person name="Richards S."/>
            <person name="Roth S."/>
            <person name="Schroder R."/>
            <person name="Tautz D."/>
            <person name="Zdobnov E.M."/>
            <person name="Muzny D."/>
            <person name="Gibbs R.A."/>
            <person name="Weinstock G.M."/>
            <person name="Attaway T."/>
            <person name="Bell S."/>
            <person name="Buhay C.J."/>
            <person name="Chandrabose M.N."/>
            <person name="Chavez D."/>
            <person name="Clerk-Blankenburg K.P."/>
            <person name="Cree A."/>
            <person name="Dao M."/>
            <person name="Davis C."/>
            <person name="Chacko J."/>
            <person name="Dinh H."/>
            <person name="Dugan-Rocha S."/>
            <person name="Fowler G."/>
            <person name="Garner T.T."/>
            <person name="Garnes J."/>
            <person name="Gnirke A."/>
            <person name="Hawes A."/>
            <person name="Hernandez J."/>
            <person name="Hines S."/>
            <person name="Holder M."/>
            <person name="Hume J."/>
            <person name="Jhangiani S.N."/>
            <person name="Joshi V."/>
            <person name="Khan Z.M."/>
            <person name="Jackson L."/>
            <person name="Kovar C."/>
            <person name="Kowis A."/>
            <person name="Lee S."/>
            <person name="Lewis L.R."/>
            <person name="Margolis J."/>
            <person name="Morgan M."/>
            <person name="Nazareth L.V."/>
            <person name="Nguyen N."/>
            <person name="Okwuonu G."/>
            <person name="Parker D."/>
            <person name="Richards S."/>
            <person name="Ruiz S.J."/>
            <person name="Santibanez J."/>
            <person name="Savard J."/>
            <person name="Scherer S.E."/>
            <person name="Schneider B."/>
            <person name="Sodergren E."/>
            <person name="Tautz D."/>
            <person name="Vattahil S."/>
            <person name="Villasana D."/>
            <person name="White C.S."/>
            <person name="Wright R."/>
            <person name="Park Y."/>
            <person name="Beeman R.W."/>
            <person name="Lord J."/>
            <person name="Oppert B."/>
            <person name="Lorenzen M."/>
            <person name="Brown S."/>
            <person name="Wang L."/>
            <person name="Savard J."/>
            <person name="Tautz D."/>
            <person name="Richards S."/>
            <person name="Weinstock G."/>
            <person name="Gibbs R.A."/>
            <person name="Liu Y."/>
            <person name="Worley K."/>
            <person name="Weinstock G."/>
            <person name="Elsik C.G."/>
            <person name="Reese J.T."/>
            <person name="Elhaik E."/>
            <person name="Landan G."/>
            <person name="Graur D."/>
            <person name="Arensburger P."/>
            <person name="Atkinson P."/>
            <person name="Beeman R.W."/>
            <person name="Beidler J."/>
            <person name="Brown S.J."/>
            <person name="Demuth J.P."/>
            <person name="Drury D.W."/>
            <person name="Du Y.Z."/>
            <person name="Fujiwara H."/>
            <person name="Lorenzen M."/>
            <person name="Maselli V."/>
            <person name="Osanai M."/>
            <person name="Park Y."/>
            <person name="Robertson H.M."/>
            <person name="Tu Z."/>
            <person name="Wang J.J."/>
            <person name="Wang S."/>
            <person name="Richards S."/>
            <person name="Song H."/>
            <person name="Zhang L."/>
            <person name="Sodergren E."/>
            <person name="Werner D."/>
            <person name="Stanke M."/>
            <person name="Morgenstern B."/>
            <person name="Solovyev V."/>
            <person name="Kosarev P."/>
            <person name="Brown G."/>
            <person name="Chen H.C."/>
            <person name="Ermolaeva O."/>
            <person name="Hlavina W."/>
            <person name="Kapustin Y."/>
            <person name="Kiryutin B."/>
            <person name="Kitts P."/>
            <person name="Maglott D."/>
            <person name="Pruitt K."/>
            <person name="Sapojnikov V."/>
            <person name="Souvorov A."/>
            <person name="Mackey A.J."/>
            <person name="Waterhouse R.M."/>
            <person name="Wyder S."/>
            <person name="Zdobnov E.M."/>
            <person name="Zdobnov E.M."/>
            <person name="Wyder S."/>
            <person name="Kriventseva E.V."/>
            <person name="Kadowaki T."/>
            <person name="Bork P."/>
            <person name="Aranda M."/>
            <person name="Bao R."/>
            <person name="Beermann A."/>
            <person name="Berns N."/>
            <person name="Bolognesi R."/>
            <person name="Bonneton F."/>
            <person name="Bopp D."/>
            <person name="Brown S.J."/>
            <person name="Bucher G."/>
            <person name="Butts T."/>
            <person name="Chaumot A."/>
            <person name="Denell R.E."/>
            <person name="Ferrier D.E."/>
            <person name="Friedrich M."/>
            <person name="Gordon C.M."/>
            <person name="Jindra M."/>
            <person name="Klingler M."/>
            <person name="Lan Q."/>
            <person name="Lattorff H.M."/>
            <person name="Laudet V."/>
            <person name="von Levetsow C."/>
            <person name="Liu Z."/>
            <person name="Lutz R."/>
            <person name="Lynch J.A."/>
            <person name="da Fonseca R.N."/>
            <person name="Posnien N."/>
            <person name="Reuter R."/>
            <person name="Roth S."/>
            <person name="Savard J."/>
            <person name="Schinko J.B."/>
            <person name="Schmitt C."/>
            <person name="Schoppmeier M."/>
            <person name="Schroder R."/>
            <person name="Shippy T.D."/>
            <person name="Simonnet F."/>
            <person name="Marques-Souza H."/>
            <person name="Tautz D."/>
            <person name="Tomoyasu Y."/>
            <person name="Trauner J."/>
            <person name="Van der Zee M."/>
            <person name="Vervoort M."/>
            <person name="Wittkopp N."/>
            <person name="Wimmer E.A."/>
            <person name="Yang X."/>
            <person name="Jones A.K."/>
            <person name="Sattelle D.B."/>
            <person name="Ebert P.R."/>
            <person name="Nelson D."/>
            <person name="Scott J.G."/>
            <person name="Beeman R.W."/>
            <person name="Muthukrishnan S."/>
            <person name="Kramer K.J."/>
            <person name="Arakane Y."/>
            <person name="Beeman R.W."/>
            <person name="Zhu Q."/>
            <person name="Hogenkamp D."/>
            <person name="Dixit R."/>
            <person name="Oppert B."/>
            <person name="Jiang H."/>
            <person name="Zou Z."/>
            <person name="Marshall J."/>
            <person name="Elpidina E."/>
            <person name="Vinokurov K."/>
            <person name="Oppert C."/>
            <person name="Zou Z."/>
            <person name="Evans J."/>
            <person name="Lu Z."/>
            <person name="Zhao P."/>
            <person name="Sumathipala N."/>
            <person name="Altincicek B."/>
            <person name="Vilcinskas A."/>
            <person name="Williams M."/>
            <person name="Hultmark D."/>
            <person name="Hetru C."/>
            <person name="Jiang H."/>
            <person name="Grimmelikhuijzen C.J."/>
            <person name="Hauser F."/>
            <person name="Cazzamali G."/>
            <person name="Williamson M."/>
            <person name="Park Y."/>
            <person name="Li B."/>
            <person name="Tanaka Y."/>
            <person name="Predel R."/>
            <person name="Neupert S."/>
            <person name="Schachtner J."/>
            <person name="Verleyen P."/>
            <person name="Raible F."/>
            <person name="Bork P."/>
            <person name="Friedrich M."/>
            <person name="Walden K.K."/>
            <person name="Robertson H.M."/>
            <person name="Angeli S."/>
            <person name="Foret S."/>
            <person name="Bucher G."/>
            <person name="Schuetz S."/>
            <person name="Maleszka R."/>
            <person name="Wimmer E.A."/>
            <person name="Beeman R.W."/>
            <person name="Lorenzen M."/>
            <person name="Tomoyasu Y."/>
            <person name="Miller S.C."/>
            <person name="Grossmann D."/>
            <person name="Bucher G."/>
        </authorList>
    </citation>
    <scope>NUCLEOTIDE SEQUENCE [LARGE SCALE GENOMIC DNA]</scope>
    <source>
        <strain evidence="2 3">Georgia GA2</strain>
    </source>
</reference>
<accession>D6W8V1</accession>
<feature type="region of interest" description="Disordered" evidence="1">
    <location>
        <begin position="124"/>
        <end position="146"/>
    </location>
</feature>
<protein>
    <submittedName>
        <fullName evidence="2">Uncharacterized protein</fullName>
    </submittedName>
</protein>
<proteinExistence type="predicted"/>
<sequence>MQSRMLVRNADVTSPETDCKTAATCFAQPDFALSCNANYGRKTYHEKMGSIGRSRRSSPTGPISHGNDECRRLPAGALSCRARLTYVCGRFGRHDSQPQVPRRLAVDLRHFPVEIVRLLSEHRANESTAKRRSRGGLMGQEGRRGNKFLPKNYRLATCEI</sequence>
<organism evidence="2 3">
    <name type="scientific">Tribolium castaneum</name>
    <name type="common">Red flour beetle</name>
    <dbReference type="NCBI Taxonomy" id="7070"/>
    <lineage>
        <taxon>Eukaryota</taxon>
        <taxon>Metazoa</taxon>
        <taxon>Ecdysozoa</taxon>
        <taxon>Arthropoda</taxon>
        <taxon>Hexapoda</taxon>
        <taxon>Insecta</taxon>
        <taxon>Pterygota</taxon>
        <taxon>Neoptera</taxon>
        <taxon>Endopterygota</taxon>
        <taxon>Coleoptera</taxon>
        <taxon>Polyphaga</taxon>
        <taxon>Cucujiformia</taxon>
        <taxon>Tenebrionidae</taxon>
        <taxon>Tenebrionidae incertae sedis</taxon>
        <taxon>Tribolium</taxon>
    </lineage>
</organism>
<evidence type="ECO:0000256" key="1">
    <source>
        <dbReference type="SAM" id="MobiDB-lite"/>
    </source>
</evidence>
<feature type="region of interest" description="Disordered" evidence="1">
    <location>
        <begin position="48"/>
        <end position="68"/>
    </location>
</feature>